<dbReference type="RefSeq" id="XP_010890756.3">
    <property type="nucleotide sequence ID" value="XM_010892454.4"/>
</dbReference>
<feature type="region of interest" description="Disordered" evidence="8">
    <location>
        <begin position="438"/>
        <end position="458"/>
    </location>
</feature>
<dbReference type="PANTHER" id="PTHR23037">
    <property type="entry name" value="CYTOKINE RECEPTOR"/>
    <property type="match status" value="1"/>
</dbReference>
<proteinExistence type="predicted"/>
<feature type="region of interest" description="Disordered" evidence="8">
    <location>
        <begin position="561"/>
        <end position="580"/>
    </location>
</feature>
<dbReference type="CTD" id="100001424"/>
<evidence type="ECO:0000256" key="10">
    <source>
        <dbReference type="SAM" id="SignalP"/>
    </source>
</evidence>
<evidence type="ECO:0000259" key="11">
    <source>
        <dbReference type="PROSITE" id="PS50853"/>
    </source>
</evidence>
<dbReference type="Proteomes" id="UP000265140">
    <property type="component" value="Chromosome 13"/>
</dbReference>
<evidence type="ECO:0000256" key="7">
    <source>
        <dbReference type="ARBA" id="ARBA00023180"/>
    </source>
</evidence>
<dbReference type="InterPro" id="IPR015152">
    <property type="entry name" value="Growth/epo_recpt_lig-bind"/>
</dbReference>
<feature type="domain" description="Fibronectin type-III" evidence="11">
    <location>
        <begin position="141"/>
        <end position="244"/>
    </location>
</feature>
<reference evidence="12" key="3">
    <citation type="submission" date="2025-08" db="UniProtKB">
        <authorList>
            <consortium name="Ensembl"/>
        </authorList>
    </citation>
    <scope>IDENTIFICATION</scope>
</reference>
<feature type="transmembrane region" description="Helical" evidence="9">
    <location>
        <begin position="251"/>
        <end position="273"/>
    </location>
</feature>
<evidence type="ECO:0000256" key="6">
    <source>
        <dbReference type="ARBA" id="ARBA00023170"/>
    </source>
</evidence>
<evidence type="ECO:0000256" key="8">
    <source>
        <dbReference type="SAM" id="MobiDB-lite"/>
    </source>
</evidence>
<dbReference type="AlphaFoldDB" id="A0A3P8X9A9"/>
<dbReference type="KEGG" id="els:105023337"/>
<dbReference type="PANTHER" id="PTHR23037:SF46">
    <property type="entry name" value="INTERLEUKIN 5 RECEPTOR SUBUNIT ALPHA"/>
    <property type="match status" value="1"/>
</dbReference>
<keyword evidence="5 9" id="KW-0472">Membrane</keyword>
<dbReference type="RefSeq" id="XP_010890758.3">
    <property type="nucleotide sequence ID" value="XM_010892456.4"/>
</dbReference>
<keyword evidence="2 9" id="KW-0812">Transmembrane</keyword>
<evidence type="ECO:0000313" key="12">
    <source>
        <dbReference type="Ensembl" id="ENSELUP00000001161.3"/>
    </source>
</evidence>
<keyword evidence="7" id="KW-0325">Glycoprotein</keyword>
<keyword evidence="13" id="KW-1185">Reference proteome</keyword>
<name>A0A3P8X9A9_ESOLU</name>
<organism evidence="12 13">
    <name type="scientific">Esox lucius</name>
    <name type="common">Northern pike</name>
    <dbReference type="NCBI Taxonomy" id="8010"/>
    <lineage>
        <taxon>Eukaryota</taxon>
        <taxon>Metazoa</taxon>
        <taxon>Chordata</taxon>
        <taxon>Craniata</taxon>
        <taxon>Vertebrata</taxon>
        <taxon>Euteleostomi</taxon>
        <taxon>Actinopterygii</taxon>
        <taxon>Neopterygii</taxon>
        <taxon>Teleostei</taxon>
        <taxon>Protacanthopterygii</taxon>
        <taxon>Esociformes</taxon>
        <taxon>Esocidae</taxon>
        <taxon>Esox</taxon>
    </lineage>
</organism>
<feature type="region of interest" description="Disordered" evidence="8">
    <location>
        <begin position="613"/>
        <end position="644"/>
    </location>
</feature>
<dbReference type="SUPFAM" id="SSF49265">
    <property type="entry name" value="Fibronectin type III"/>
    <property type="match status" value="2"/>
</dbReference>
<evidence type="ECO:0000256" key="3">
    <source>
        <dbReference type="ARBA" id="ARBA00022729"/>
    </source>
</evidence>
<dbReference type="GO" id="GO:0004896">
    <property type="term" value="F:cytokine receptor activity"/>
    <property type="evidence" value="ECO:0007669"/>
    <property type="project" value="TreeGrafter"/>
</dbReference>
<keyword evidence="4 9" id="KW-1133">Transmembrane helix</keyword>
<evidence type="ECO:0000256" key="9">
    <source>
        <dbReference type="SAM" id="Phobius"/>
    </source>
</evidence>
<sequence length="659" mass="73394">MACSSFLLLLFPSLGWLSAVRSASLMDPGFMMSSDPPLQGPRFTGCKSREQVTFSCWWSAGSFRNLTELGGLQMFYWKKNDSPNEWRECPDYPSSVKNECFFDKNHTVIWTTYCVRLTSVRQNITYDELCFELQDIVHPDPPVGVNWTLLNVSQSGLRFDIMVSWERPPTADIPNGWLNLAYEVQYRMRNSSHWKVFELEFGTQKSIYGLRTGEEYEVRVHCAMRAFNNFGDFSDPIVVHVPLIPSKDSTFPLTLVLIFGAVGLAIVLMLIVFSQQQRLMMILLPPVPAPKIKGIDPELLKKGKLDELNFILRGGGMGRLHSYPLDLYQDEPWVEFIELDADKPEPGEKEDNLNSDTRRLLGLGHNNHHTNRGCSHALSIPDDDSGRASCYDPELPDQETLMFMAALLSNQPDKVEPCLGNLSHSSIPALEVLEVTSSGHQVSERGERPRVHAQPGGTQSWVNMDFYAQVSDVTPTGGVVLSPGQQVRAPENTSTKEEARKKNHGRREGGQEEREVAEGEEEESRRNKPPFQLSVVGPEAGGYTTESSTPNPFSLGEIYHTFPPPPVETKPYQEACPPPSYPLGGFQSPYVPPNSPPVPSLAPVSDYTVVQDVDSQHSLLLNPPSPRLSPPGPPQPLSKPLPAMPMGYLTPDLLGNLLP</sequence>
<feature type="region of interest" description="Disordered" evidence="8">
    <location>
        <begin position="477"/>
        <end position="556"/>
    </location>
</feature>
<evidence type="ECO:0000256" key="1">
    <source>
        <dbReference type="ARBA" id="ARBA00004479"/>
    </source>
</evidence>
<evidence type="ECO:0000313" key="13">
    <source>
        <dbReference type="Proteomes" id="UP000265140"/>
    </source>
</evidence>
<dbReference type="Gene3D" id="2.60.40.10">
    <property type="entry name" value="Immunoglobulins"/>
    <property type="match status" value="2"/>
</dbReference>
<feature type="compositionally biased region" description="Pro residues" evidence="8">
    <location>
        <begin position="623"/>
        <end position="643"/>
    </location>
</feature>
<dbReference type="PROSITE" id="PS50853">
    <property type="entry name" value="FN3"/>
    <property type="match status" value="1"/>
</dbReference>
<reference evidence="13" key="1">
    <citation type="journal article" date="2014" name="PLoS ONE">
        <title>The genome and linkage map of the northern pike (Esox lucius): conserved synteny revealed between the salmonid sister group and the Neoteleostei.</title>
        <authorList>
            <person name="Rondeau E.B."/>
            <person name="Minkley D.R."/>
            <person name="Leong J.S."/>
            <person name="Messmer A.M."/>
            <person name="Jantzen J.R."/>
            <person name="von Schalburg K.R."/>
            <person name="Lemon C."/>
            <person name="Bird N.H."/>
            <person name="Koop B.F."/>
        </authorList>
    </citation>
    <scope>NUCLEOTIDE SEQUENCE</scope>
</reference>
<evidence type="ECO:0000256" key="4">
    <source>
        <dbReference type="ARBA" id="ARBA00022989"/>
    </source>
</evidence>
<feature type="signal peptide" evidence="10">
    <location>
        <begin position="1"/>
        <end position="22"/>
    </location>
</feature>
<reference evidence="12" key="4">
    <citation type="submission" date="2025-09" db="UniProtKB">
        <authorList>
            <consortium name="Ensembl"/>
        </authorList>
    </citation>
    <scope>IDENTIFICATION</scope>
</reference>
<dbReference type="InterPro" id="IPR003961">
    <property type="entry name" value="FN3_dom"/>
</dbReference>
<dbReference type="Pfam" id="PF09067">
    <property type="entry name" value="EpoR_lig-bind"/>
    <property type="match status" value="1"/>
</dbReference>
<evidence type="ECO:0000256" key="5">
    <source>
        <dbReference type="ARBA" id="ARBA00023136"/>
    </source>
</evidence>
<dbReference type="Pfam" id="PF12772">
    <property type="entry name" value="GHBP"/>
    <property type="match status" value="1"/>
</dbReference>
<comment type="subcellular location">
    <subcellularLocation>
        <location evidence="1">Membrane</location>
        <topology evidence="1">Single-pass type I membrane protein</topology>
    </subcellularLocation>
</comment>
<dbReference type="RefSeq" id="XP_034152447.1">
    <property type="nucleotide sequence ID" value="XM_034296556.1"/>
</dbReference>
<dbReference type="Bgee" id="ENSELUG00000002668">
    <property type="expression patterns" value="Expressed in liver and 13 other cell types or tissues"/>
</dbReference>
<dbReference type="STRING" id="8010.ENSELUP00000001148"/>
<protein>
    <recommendedName>
        <fullName evidence="11">Fibronectin type-III domain-containing protein</fullName>
    </recommendedName>
</protein>
<dbReference type="CDD" id="cd00063">
    <property type="entry name" value="FN3"/>
    <property type="match status" value="1"/>
</dbReference>
<dbReference type="GO" id="GO:0009897">
    <property type="term" value="C:external side of plasma membrane"/>
    <property type="evidence" value="ECO:0007669"/>
    <property type="project" value="TreeGrafter"/>
</dbReference>
<dbReference type="Ensembl" id="ENSELUT00000017864.3">
    <property type="protein sequence ID" value="ENSELUP00000001161.3"/>
    <property type="gene ID" value="ENSELUG00000002668.3"/>
</dbReference>
<keyword evidence="6" id="KW-0675">Receptor</keyword>
<dbReference type="InterPro" id="IPR025871">
    <property type="entry name" value="GHBP"/>
</dbReference>
<dbReference type="InterPro" id="IPR013783">
    <property type="entry name" value="Ig-like_fold"/>
</dbReference>
<reference evidence="12" key="2">
    <citation type="submission" date="2020-02" db="EMBL/GenBank/DDBJ databases">
        <title>Esox lucius (northern pike) genome, fEsoLuc1, primary haplotype.</title>
        <authorList>
            <person name="Myers G."/>
            <person name="Karagic N."/>
            <person name="Meyer A."/>
            <person name="Pippel M."/>
            <person name="Reichard M."/>
            <person name="Winkler S."/>
            <person name="Tracey A."/>
            <person name="Sims Y."/>
            <person name="Howe K."/>
            <person name="Rhie A."/>
            <person name="Formenti G."/>
            <person name="Durbin R."/>
            <person name="Fedrigo O."/>
            <person name="Jarvis E.D."/>
        </authorList>
    </citation>
    <scope>NUCLEOTIDE SEQUENCE [LARGE SCALE GENOMIC DNA]</scope>
</reference>
<feature type="chain" id="PRO_5044187947" description="Fibronectin type-III domain-containing protein" evidence="10">
    <location>
        <begin position="23"/>
        <end position="659"/>
    </location>
</feature>
<feature type="compositionally biased region" description="Basic and acidic residues" evidence="8">
    <location>
        <begin position="494"/>
        <end position="517"/>
    </location>
</feature>
<dbReference type="GeneID" id="105023337"/>
<dbReference type="RefSeq" id="XP_010890757.3">
    <property type="nucleotide sequence ID" value="XM_010892455.4"/>
</dbReference>
<dbReference type="RefSeq" id="XP_034152446.1">
    <property type="nucleotide sequence ID" value="XM_034296555.1"/>
</dbReference>
<dbReference type="InterPro" id="IPR036116">
    <property type="entry name" value="FN3_sf"/>
</dbReference>
<evidence type="ECO:0000256" key="2">
    <source>
        <dbReference type="ARBA" id="ARBA00022692"/>
    </source>
</evidence>
<dbReference type="GeneTree" id="ENSGT00940000165107"/>
<keyword evidence="3 10" id="KW-0732">Signal</keyword>
<accession>A0A3P8X9A9</accession>